<dbReference type="EMBL" id="LNRQ01000005">
    <property type="protein sequence ID" value="KZM94030.1"/>
    <property type="molecule type" value="Genomic_DNA"/>
</dbReference>
<dbReference type="AlphaFoldDB" id="A0A162A2A0"/>
<gene>
    <name evidence="1" type="ORF">DCAR_017275</name>
</gene>
<name>A0A162A2A0_DAUCS</name>
<dbReference type="Gramene" id="KZM94030">
    <property type="protein sequence ID" value="KZM94030"/>
    <property type="gene ID" value="DCAR_017275"/>
</dbReference>
<accession>A0A162A2A0</accession>
<comment type="caution">
    <text evidence="1">The sequence shown here is derived from an EMBL/GenBank/DDBJ whole genome shotgun (WGS) entry which is preliminary data.</text>
</comment>
<reference evidence="1" key="1">
    <citation type="journal article" date="2016" name="Nat. Genet.">
        <title>A high-quality carrot genome assembly provides new insights into carotenoid accumulation and asterid genome evolution.</title>
        <authorList>
            <person name="Iorizzo M."/>
            <person name="Ellison S."/>
            <person name="Senalik D."/>
            <person name="Zeng P."/>
            <person name="Satapoomin P."/>
            <person name="Huang J."/>
            <person name="Bowman M."/>
            <person name="Iovene M."/>
            <person name="Sanseverino W."/>
            <person name="Cavagnaro P."/>
            <person name="Yildiz M."/>
            <person name="Macko-Podgorni A."/>
            <person name="Moranska E."/>
            <person name="Grzebelus E."/>
            <person name="Grzebelus D."/>
            <person name="Ashrafi H."/>
            <person name="Zheng Z."/>
            <person name="Cheng S."/>
            <person name="Spooner D."/>
            <person name="Van Deynze A."/>
            <person name="Simon P."/>
        </authorList>
    </citation>
    <scope>NUCLEOTIDE SEQUENCE [LARGE SCALE GENOMIC DNA]</scope>
    <source>
        <tissue evidence="1">Leaf</tissue>
    </source>
</reference>
<evidence type="ECO:0000313" key="1">
    <source>
        <dbReference type="EMBL" id="KZM94030.1"/>
    </source>
</evidence>
<proteinExistence type="predicted"/>
<organism evidence="1">
    <name type="scientific">Daucus carota subsp. sativus</name>
    <name type="common">Carrot</name>
    <dbReference type="NCBI Taxonomy" id="79200"/>
    <lineage>
        <taxon>Eukaryota</taxon>
        <taxon>Viridiplantae</taxon>
        <taxon>Streptophyta</taxon>
        <taxon>Embryophyta</taxon>
        <taxon>Tracheophyta</taxon>
        <taxon>Spermatophyta</taxon>
        <taxon>Magnoliopsida</taxon>
        <taxon>eudicotyledons</taxon>
        <taxon>Gunneridae</taxon>
        <taxon>Pentapetalae</taxon>
        <taxon>asterids</taxon>
        <taxon>campanulids</taxon>
        <taxon>Apiales</taxon>
        <taxon>Apiaceae</taxon>
        <taxon>Apioideae</taxon>
        <taxon>Scandiceae</taxon>
        <taxon>Daucinae</taxon>
        <taxon>Daucus</taxon>
        <taxon>Daucus sect. Daucus</taxon>
    </lineage>
</organism>
<sequence length="131" mass="15734">MENHKRSRKEDEGMEEWAYEQTKGELSIAAERASRKMKFVAEMRLLQYREERKGRHWVPTKDETDTEVMYGVGRALREYHFKKDRDTNTSFLKGQITEEQRVALLEESWAEYDAKVIDIVKLNFDEYVKYS</sequence>
<protein>
    <submittedName>
        <fullName evidence="1">Uncharacterized protein</fullName>
    </submittedName>
</protein>